<evidence type="ECO:0000313" key="2">
    <source>
        <dbReference type="EMBL" id="CAI2169527.1"/>
    </source>
</evidence>
<dbReference type="OrthoDB" id="5529571at2759"/>
<feature type="compositionally biased region" description="Polar residues" evidence="1">
    <location>
        <begin position="50"/>
        <end position="67"/>
    </location>
</feature>
<reference evidence="2" key="1">
    <citation type="submission" date="2022-08" db="EMBL/GenBank/DDBJ databases">
        <authorList>
            <person name="Kallberg Y."/>
            <person name="Tangrot J."/>
            <person name="Rosling A."/>
        </authorList>
    </citation>
    <scope>NUCLEOTIDE SEQUENCE</scope>
    <source>
        <strain evidence="2">Wild A</strain>
    </source>
</reference>
<dbReference type="Proteomes" id="UP001153678">
    <property type="component" value="Unassembled WGS sequence"/>
</dbReference>
<dbReference type="GO" id="GO:0045040">
    <property type="term" value="P:protein insertion into mitochondrial outer membrane"/>
    <property type="evidence" value="ECO:0007669"/>
    <property type="project" value="TreeGrafter"/>
</dbReference>
<comment type="caution">
    <text evidence="2">The sequence shown here is derived from an EMBL/GenBank/DDBJ whole genome shotgun (WGS) entry which is preliminary data.</text>
</comment>
<gene>
    <name evidence="2" type="ORF">FWILDA_LOCUS4124</name>
</gene>
<sequence length="182" mass="20275">MTDNTSQLLASTTQPDDTVAHVFLNTSIGNPPASPHHDHHIFRPKDSRRNSQTGDDNINNINHTGDSQSVVPFYRHPKFISFLQTFTMNFVFPFINGVMLGFGEICANELAFRMGWFGVRNMPPLISGRRNAIPLGPREKYGSGIGRSERRTKTTKIVDGQEIIEESSEMVYAQMAPAGPIV</sequence>
<evidence type="ECO:0000313" key="3">
    <source>
        <dbReference type="Proteomes" id="UP001153678"/>
    </source>
</evidence>
<dbReference type="EMBL" id="CAMKVN010000596">
    <property type="protein sequence ID" value="CAI2169527.1"/>
    <property type="molecule type" value="Genomic_DNA"/>
</dbReference>
<protein>
    <submittedName>
        <fullName evidence="2">12183_t:CDS:1</fullName>
    </submittedName>
</protein>
<name>A0A9W4SHD5_9GLOM</name>
<evidence type="ECO:0000256" key="1">
    <source>
        <dbReference type="SAM" id="MobiDB-lite"/>
    </source>
</evidence>
<dbReference type="InterPro" id="IPR013262">
    <property type="entry name" value="OMP_MIM1/TOM13_mt"/>
</dbReference>
<accession>A0A9W4SHD5</accession>
<proteinExistence type="predicted"/>
<dbReference type="PANTHER" id="PTHR28241:SF1">
    <property type="entry name" value="MITOCHONDRIAL IMPORT PROTEIN 1"/>
    <property type="match status" value="1"/>
</dbReference>
<keyword evidence="3" id="KW-1185">Reference proteome</keyword>
<organism evidence="2 3">
    <name type="scientific">Funneliformis geosporum</name>
    <dbReference type="NCBI Taxonomy" id="1117311"/>
    <lineage>
        <taxon>Eukaryota</taxon>
        <taxon>Fungi</taxon>
        <taxon>Fungi incertae sedis</taxon>
        <taxon>Mucoromycota</taxon>
        <taxon>Glomeromycotina</taxon>
        <taxon>Glomeromycetes</taxon>
        <taxon>Glomerales</taxon>
        <taxon>Glomeraceae</taxon>
        <taxon>Funneliformis</taxon>
    </lineage>
</organism>
<dbReference type="AlphaFoldDB" id="A0A9W4SHD5"/>
<dbReference type="GO" id="GO:0005741">
    <property type="term" value="C:mitochondrial outer membrane"/>
    <property type="evidence" value="ECO:0007669"/>
    <property type="project" value="InterPro"/>
</dbReference>
<dbReference type="PANTHER" id="PTHR28241">
    <property type="entry name" value="MITOCHONDRIAL IMPORT PROTEIN 1"/>
    <property type="match status" value="1"/>
</dbReference>
<dbReference type="GO" id="GO:0070096">
    <property type="term" value="P:mitochondrial outer membrane translocase complex assembly"/>
    <property type="evidence" value="ECO:0007669"/>
    <property type="project" value="TreeGrafter"/>
</dbReference>
<feature type="region of interest" description="Disordered" evidence="1">
    <location>
        <begin position="29"/>
        <end position="67"/>
    </location>
</feature>
<dbReference type="Pfam" id="PF08219">
    <property type="entry name" value="TOM13"/>
    <property type="match status" value="1"/>
</dbReference>